<dbReference type="RefSeq" id="XP_004183340.1">
    <property type="nucleotide sequence ID" value="XM_004183292.1"/>
</dbReference>
<dbReference type="InterPro" id="IPR040416">
    <property type="entry name" value="TMEM181"/>
</dbReference>
<evidence type="ECO:0000256" key="6">
    <source>
        <dbReference type="SAM" id="Phobius"/>
    </source>
</evidence>
<evidence type="ECO:0000256" key="3">
    <source>
        <dbReference type="ARBA" id="ARBA00022989"/>
    </source>
</evidence>
<keyword evidence="3 6" id="KW-1133">Transmembrane helix</keyword>
<dbReference type="VEuPathDB" id="AmoebaDB:EIN_345800"/>
<proteinExistence type="predicted"/>
<organism evidence="8 9">
    <name type="scientific">Entamoeba invadens IP1</name>
    <dbReference type="NCBI Taxonomy" id="370355"/>
    <lineage>
        <taxon>Eukaryota</taxon>
        <taxon>Amoebozoa</taxon>
        <taxon>Evosea</taxon>
        <taxon>Archamoebae</taxon>
        <taxon>Mastigamoebida</taxon>
        <taxon>Entamoebidae</taxon>
        <taxon>Entamoeba</taxon>
    </lineage>
</organism>
<evidence type="ECO:0000256" key="4">
    <source>
        <dbReference type="ARBA" id="ARBA00023136"/>
    </source>
</evidence>
<feature type="transmembrane region" description="Helical" evidence="6">
    <location>
        <begin position="294"/>
        <end position="315"/>
    </location>
</feature>
<dbReference type="PANTHER" id="PTHR31918:SF1">
    <property type="entry name" value="TRANSMEMBRANE PROTEIN 181"/>
    <property type="match status" value="1"/>
</dbReference>
<dbReference type="GeneID" id="14882982"/>
<feature type="transmembrane region" description="Helical" evidence="6">
    <location>
        <begin position="335"/>
        <end position="355"/>
    </location>
</feature>
<feature type="transmembrane region" description="Helical" evidence="6">
    <location>
        <begin position="230"/>
        <end position="247"/>
    </location>
</feature>
<keyword evidence="9" id="KW-1185">Reference proteome</keyword>
<dbReference type="GO" id="GO:0016020">
    <property type="term" value="C:membrane"/>
    <property type="evidence" value="ECO:0007669"/>
    <property type="project" value="UniProtKB-SubCell"/>
</dbReference>
<dbReference type="GO" id="GO:0015643">
    <property type="term" value="F:toxic substance binding"/>
    <property type="evidence" value="ECO:0007669"/>
    <property type="project" value="InterPro"/>
</dbReference>
<evidence type="ECO:0000256" key="1">
    <source>
        <dbReference type="ARBA" id="ARBA00004141"/>
    </source>
</evidence>
<feature type="compositionally biased region" description="Basic and acidic residues" evidence="5">
    <location>
        <begin position="478"/>
        <end position="494"/>
    </location>
</feature>
<dbReference type="AlphaFoldDB" id="L7FLF0"/>
<dbReference type="Proteomes" id="UP000014680">
    <property type="component" value="Unassembled WGS sequence"/>
</dbReference>
<feature type="transmembrane region" description="Helical" evidence="6">
    <location>
        <begin position="194"/>
        <end position="218"/>
    </location>
</feature>
<feature type="transmembrane region" description="Helical" evidence="6">
    <location>
        <begin position="259"/>
        <end position="282"/>
    </location>
</feature>
<dbReference type="InterPro" id="IPR047843">
    <property type="entry name" value="WLS-like_TM"/>
</dbReference>
<evidence type="ECO:0000313" key="9">
    <source>
        <dbReference type="Proteomes" id="UP000014680"/>
    </source>
</evidence>
<dbReference type="InterPro" id="IPR036259">
    <property type="entry name" value="MFS_trans_sf"/>
</dbReference>
<reference evidence="8 9" key="1">
    <citation type="submission" date="2012-10" db="EMBL/GenBank/DDBJ databases">
        <authorList>
            <person name="Zafar N."/>
            <person name="Inman J."/>
            <person name="Hall N."/>
            <person name="Lorenzi H."/>
            <person name="Caler E."/>
        </authorList>
    </citation>
    <scope>NUCLEOTIDE SEQUENCE [LARGE SCALE GENOMIC DNA]</scope>
    <source>
        <strain evidence="8 9">IP1</strain>
    </source>
</reference>
<sequence>MPNEGNTSVLLTSLSIKGFSSVFVGFMLAVSFAMMMTMSLPDQYKTAALEDTCSFKNSTVCLSKLISTGQNFTLKLTNISSVNQKVHLYLVYKAEESKARIKMLINTALYKETTKTPTPTYNDVTLIKTTSKKHRVFCDKNSNCEMLLATVESSKKYNTVYAVMNVSQIAQSAGLTAPAIELLYVQPQYTSFEVFWRITLLIVMCVATLFFLYVLRGIPFKTWSLEQKATFLLMVTLSITNNAFYSYEFISANEFFPAINAMCDSLMLAALLLYILIIFDALRKPLSQRTFKFFYFPRFVLIILLESFVVNLYLYNADIDDPIMVVMKDPINATLAILTGLLTVVYMFWLVFAVIRSFSEARKLGEIGQRIRLYGTFTLVAIFILVVLLISNYFVGYKSNQAVYLTTIAYINIYALTLMVFYLPSNKQDDRWNQRRREIVLDDVKVTEYDEDDNELVVEQELTDNKKEEEVIGGMIDKASKEQKDDKKEERIEL</sequence>
<dbReference type="PANTHER" id="PTHR31918">
    <property type="entry name" value="TRANSMEMBRANE PROTEIN 181"/>
    <property type="match status" value="1"/>
</dbReference>
<name>L7FLF0_ENTIV</name>
<evidence type="ECO:0000256" key="5">
    <source>
        <dbReference type="SAM" id="MobiDB-lite"/>
    </source>
</evidence>
<accession>L7FLF0</accession>
<evidence type="ECO:0000313" key="8">
    <source>
        <dbReference type="EMBL" id="ELP83994.1"/>
    </source>
</evidence>
<feature type="transmembrane region" description="Helical" evidence="6">
    <location>
        <begin position="376"/>
        <end position="396"/>
    </location>
</feature>
<feature type="transmembrane region" description="Helical" evidence="6">
    <location>
        <begin position="402"/>
        <end position="423"/>
    </location>
</feature>
<dbReference type="Pfam" id="PF06664">
    <property type="entry name" value="WLS-like_TM"/>
    <property type="match status" value="1"/>
</dbReference>
<dbReference type="OMA" id="YHDYLLI"/>
<protein>
    <submittedName>
        <fullName evidence="8">Transmembrane protein, putative</fullName>
    </submittedName>
</protein>
<evidence type="ECO:0000256" key="2">
    <source>
        <dbReference type="ARBA" id="ARBA00022692"/>
    </source>
</evidence>
<feature type="transmembrane region" description="Helical" evidence="6">
    <location>
        <begin position="21"/>
        <end position="40"/>
    </location>
</feature>
<dbReference type="KEGG" id="eiv:EIN_345800"/>
<evidence type="ECO:0000259" key="7">
    <source>
        <dbReference type="Pfam" id="PF06664"/>
    </source>
</evidence>
<feature type="domain" description="Wntless-like transmembrane" evidence="7">
    <location>
        <begin position="187"/>
        <end position="426"/>
    </location>
</feature>
<dbReference type="SUPFAM" id="SSF103473">
    <property type="entry name" value="MFS general substrate transporter"/>
    <property type="match status" value="1"/>
</dbReference>
<comment type="subcellular location">
    <subcellularLocation>
        <location evidence="1">Membrane</location>
        <topology evidence="1">Multi-pass membrane protein</topology>
    </subcellularLocation>
</comment>
<feature type="region of interest" description="Disordered" evidence="5">
    <location>
        <begin position="475"/>
        <end position="494"/>
    </location>
</feature>
<gene>
    <name evidence="8" type="ORF">EIN_345800</name>
</gene>
<keyword evidence="4 6" id="KW-0472">Membrane</keyword>
<keyword evidence="2 6" id="KW-0812">Transmembrane</keyword>
<dbReference type="OrthoDB" id="28186at2759"/>
<dbReference type="EMBL" id="KB207186">
    <property type="protein sequence ID" value="ELP83994.1"/>
    <property type="molecule type" value="Genomic_DNA"/>
</dbReference>